<evidence type="ECO:0000256" key="1">
    <source>
        <dbReference type="SAM" id="MobiDB-lite"/>
    </source>
</evidence>
<organism evidence="2">
    <name type="scientific">Pedococcus sp. KACC 23699</name>
    <dbReference type="NCBI Taxonomy" id="3149228"/>
    <lineage>
        <taxon>Bacteria</taxon>
        <taxon>Bacillati</taxon>
        <taxon>Actinomycetota</taxon>
        <taxon>Actinomycetes</taxon>
        <taxon>Micrococcales</taxon>
        <taxon>Intrasporangiaceae</taxon>
        <taxon>Pedococcus</taxon>
    </lineage>
</organism>
<name>A0AAU7JND6_9MICO</name>
<protein>
    <recommendedName>
        <fullName evidence="3">DUF1573 domain-containing protein</fullName>
    </recommendedName>
</protein>
<evidence type="ECO:0000313" key="2">
    <source>
        <dbReference type="EMBL" id="XBO41926.1"/>
    </source>
</evidence>
<sequence length="248" mass="25684">MPTTRRRTTAATKASATKPPATKVEGRQAARKQTAGKQATAAEPSRGIVLTGPPSLLRATVSVENAVDQRLAIRGLAVHRQGQAVVAGSAAAVVAPGATAQVPVSVRLDPSTPPGDHVAELEVAGLRREVVLRVEPDLALRVSPRRVLATEGEQVLTLTVSNEGNVAIPLAAVLRARTDDGGPDPGPDVVLTVTDPPVVEPGTTARVAATLLVPPDLDPTRRHTARLPIGTADLDVIILPRTASERPS</sequence>
<dbReference type="RefSeq" id="WP_406829326.1">
    <property type="nucleotide sequence ID" value="NZ_CP157483.1"/>
</dbReference>
<accession>A0AAU7JND6</accession>
<evidence type="ECO:0008006" key="3">
    <source>
        <dbReference type="Google" id="ProtNLM"/>
    </source>
</evidence>
<dbReference type="AlphaFoldDB" id="A0AAU7JND6"/>
<reference evidence="2" key="1">
    <citation type="submission" date="2024-05" db="EMBL/GenBank/DDBJ databases">
        <authorList>
            <person name="Kim S."/>
            <person name="Heo J."/>
            <person name="Choi H."/>
            <person name="Choi Y."/>
            <person name="Kwon S.-W."/>
            <person name="Kim Y."/>
        </authorList>
    </citation>
    <scope>NUCLEOTIDE SEQUENCE</scope>
    <source>
        <strain evidence="2">KACC 23699</strain>
    </source>
</reference>
<feature type="compositionally biased region" description="Low complexity" evidence="1">
    <location>
        <begin position="9"/>
        <end position="23"/>
    </location>
</feature>
<feature type="region of interest" description="Disordered" evidence="1">
    <location>
        <begin position="1"/>
        <end position="48"/>
    </location>
</feature>
<gene>
    <name evidence="2" type="ORF">ABEG17_09990</name>
</gene>
<proteinExistence type="predicted"/>
<dbReference type="EMBL" id="CP157483">
    <property type="protein sequence ID" value="XBO41926.1"/>
    <property type="molecule type" value="Genomic_DNA"/>
</dbReference>